<dbReference type="PaxDb" id="4097-A0A1S4AGR6"/>
<proteinExistence type="predicted"/>
<dbReference type="Gene3D" id="2.60.120.330">
    <property type="entry name" value="B-lactam Antibiotic, Isopenicillin N Synthase, Chain"/>
    <property type="match status" value="1"/>
</dbReference>
<dbReference type="InterPro" id="IPR027443">
    <property type="entry name" value="IPNS-like_sf"/>
</dbReference>
<dbReference type="SUPFAM" id="SSF51197">
    <property type="entry name" value="Clavaminate synthase-like"/>
    <property type="match status" value="1"/>
</dbReference>
<name>A0A1S4AGR6_TOBAC</name>
<dbReference type="RefSeq" id="XP_016475895.1">
    <property type="nucleotide sequence ID" value="XM_016620409.1"/>
</dbReference>
<organism evidence="1">
    <name type="scientific">Nicotiana tabacum</name>
    <name type="common">Common tobacco</name>
    <dbReference type="NCBI Taxonomy" id="4097"/>
    <lineage>
        <taxon>Eukaryota</taxon>
        <taxon>Viridiplantae</taxon>
        <taxon>Streptophyta</taxon>
        <taxon>Embryophyta</taxon>
        <taxon>Tracheophyta</taxon>
        <taxon>Spermatophyta</taxon>
        <taxon>Magnoliopsida</taxon>
        <taxon>eudicotyledons</taxon>
        <taxon>Gunneridae</taxon>
        <taxon>Pentapetalae</taxon>
        <taxon>asterids</taxon>
        <taxon>lamiids</taxon>
        <taxon>Solanales</taxon>
        <taxon>Solanaceae</taxon>
        <taxon>Nicotianoideae</taxon>
        <taxon>Nicotianeae</taxon>
        <taxon>Nicotiana</taxon>
    </lineage>
</organism>
<dbReference type="STRING" id="4097.A0A1S4AGR6"/>
<dbReference type="AlphaFoldDB" id="A0A1S4AGR6"/>
<dbReference type="KEGG" id="nta:107797512"/>
<dbReference type="OrthoDB" id="288590at2759"/>
<reference evidence="1" key="1">
    <citation type="submission" date="2025-08" db="UniProtKB">
        <authorList>
            <consortium name="RefSeq"/>
        </authorList>
    </citation>
    <scope>IDENTIFICATION</scope>
</reference>
<gene>
    <name evidence="1" type="primary">LOC107797512</name>
</gene>
<sequence length="167" mass="18791">MVVTCENSYDRTSELIAFDGTKAGVKGLVDAGVTRVPRIFYTSEDAYTESYNDPEKSEINIPIIDLDGISKDPIKRSAIVEKIRDASEVWGFLKDETRSRSLELGSHLFVLCDRSSSSAIAKFAWPLIRKRIALSTFAVKKSGPGQWEDLLYAVQWYTLANRYPRSC</sequence>
<protein>
    <submittedName>
        <fullName evidence="1">1-aminocyclopropane-1-carboxylate oxidase homolog</fullName>
    </submittedName>
</protein>
<accession>A0A1S4AGR6</accession>
<evidence type="ECO:0000313" key="1">
    <source>
        <dbReference type="RefSeq" id="XP_016475895.1"/>
    </source>
</evidence>